<comment type="caution">
    <text evidence="9">The sequence shown here is derived from an EMBL/GenBank/DDBJ whole genome shotgun (WGS) entry which is preliminary data.</text>
</comment>
<dbReference type="EMBL" id="JBGBPQ010000007">
    <property type="protein sequence ID" value="KAL1521892.1"/>
    <property type="molecule type" value="Genomic_DNA"/>
</dbReference>
<evidence type="ECO:0000256" key="4">
    <source>
        <dbReference type="ARBA" id="ARBA00022790"/>
    </source>
</evidence>
<keyword evidence="3" id="KW-0479">Metal-binding</keyword>
<keyword evidence="6" id="KW-0862">Zinc</keyword>
<evidence type="ECO:0000256" key="2">
    <source>
        <dbReference type="ARBA" id="ARBA00022670"/>
    </source>
</evidence>
<dbReference type="Pfam" id="PF18323">
    <property type="entry name" value="CSN5_C"/>
    <property type="match status" value="1"/>
</dbReference>
<dbReference type="SMART" id="SM00232">
    <property type="entry name" value="JAB_MPN"/>
    <property type="match status" value="1"/>
</dbReference>
<dbReference type="InterPro" id="IPR000555">
    <property type="entry name" value="JAMM/MPN+_dom"/>
</dbReference>
<name>A0AB34JKX4_PRYPA</name>
<evidence type="ECO:0000256" key="3">
    <source>
        <dbReference type="ARBA" id="ARBA00022723"/>
    </source>
</evidence>
<dbReference type="GO" id="GO:0006508">
    <property type="term" value="P:proteolysis"/>
    <property type="evidence" value="ECO:0007669"/>
    <property type="project" value="UniProtKB-KW"/>
</dbReference>
<dbReference type="Pfam" id="PF01398">
    <property type="entry name" value="JAB"/>
    <property type="match status" value="1"/>
</dbReference>
<evidence type="ECO:0000313" key="9">
    <source>
        <dbReference type="EMBL" id="KAL1521892.1"/>
    </source>
</evidence>
<dbReference type="InterPro" id="IPR050242">
    <property type="entry name" value="JAMM_MPN+_peptidase_M67A"/>
</dbReference>
<dbReference type="CDD" id="cd08069">
    <property type="entry name" value="MPN_RPN11_CSN5"/>
    <property type="match status" value="1"/>
</dbReference>
<gene>
    <name evidence="9" type="ORF">AB1Y20_021543</name>
</gene>
<keyword evidence="2" id="KW-0645">Protease</keyword>
<comment type="similarity">
    <text evidence="1">Belongs to the peptidase M67A family. CSN5 subfamily.</text>
</comment>
<dbReference type="GO" id="GO:0008237">
    <property type="term" value="F:metallopeptidase activity"/>
    <property type="evidence" value="ECO:0007669"/>
    <property type="project" value="UniProtKB-KW"/>
</dbReference>
<dbReference type="InterPro" id="IPR040961">
    <property type="entry name" value="CSN5_C"/>
</dbReference>
<keyword evidence="5" id="KW-0378">Hydrolase</keyword>
<organism evidence="9 10">
    <name type="scientific">Prymnesium parvum</name>
    <name type="common">Toxic golden alga</name>
    <dbReference type="NCBI Taxonomy" id="97485"/>
    <lineage>
        <taxon>Eukaryota</taxon>
        <taxon>Haptista</taxon>
        <taxon>Haptophyta</taxon>
        <taxon>Prymnesiophyceae</taxon>
        <taxon>Prymnesiales</taxon>
        <taxon>Prymnesiaceae</taxon>
        <taxon>Prymnesium</taxon>
    </lineage>
</organism>
<evidence type="ECO:0000256" key="6">
    <source>
        <dbReference type="ARBA" id="ARBA00022833"/>
    </source>
</evidence>
<dbReference type="FunFam" id="3.40.140.10:FF:000003">
    <property type="entry name" value="COP9 signalosome complex subunit 5"/>
    <property type="match status" value="1"/>
</dbReference>
<protein>
    <recommendedName>
        <fullName evidence="8">MPN domain-containing protein</fullName>
    </recommendedName>
</protein>
<evidence type="ECO:0000256" key="1">
    <source>
        <dbReference type="ARBA" id="ARBA00006008"/>
    </source>
</evidence>
<keyword evidence="7" id="KW-0482">Metalloprotease</keyword>
<evidence type="ECO:0000313" key="10">
    <source>
        <dbReference type="Proteomes" id="UP001515480"/>
    </source>
</evidence>
<keyword evidence="10" id="KW-1185">Reference proteome</keyword>
<keyword evidence="4" id="KW-0736">Signalosome</keyword>
<evidence type="ECO:0000256" key="5">
    <source>
        <dbReference type="ARBA" id="ARBA00022801"/>
    </source>
</evidence>
<dbReference type="AlphaFoldDB" id="A0AB34JKX4"/>
<dbReference type="GO" id="GO:0046872">
    <property type="term" value="F:metal ion binding"/>
    <property type="evidence" value="ECO:0007669"/>
    <property type="project" value="UniProtKB-KW"/>
</dbReference>
<sequence>MAASSMVPGAVDALKRFELENDVHSVDSIFRYDKEEQQRHLQGRPWKNDPKYFKHVRVSALALVKMVMHARSGGNLEVMGLMQGKIDPDDPRGPCFIVMDAFALPVEGTETRVNAQADAYEYMVEFQRLAFDGSRKENIMGWYHSHPGYGCWLSGIDCSTQILNQQYQEPWLAIVIDPTRTASTGKVEIGAFRTYPQGFHPPDEVTNEFESVPLAKIEDFGAHQNQYYQLDISYFKSACDTALLNSIWNKYWIATLSSSPMLSNSAYISSQMQDLADKIEQAEGQLANFGRAGGSFVGPSGSTERTKKDETQLKKIVKDSIKIGREHLQGLMSQVMKDILFNPDSRRDMGTTAAMDTS</sequence>
<dbReference type="PANTHER" id="PTHR10410">
    <property type="entry name" value="EUKARYOTIC TRANSLATION INITIATION FACTOR 3 -RELATED"/>
    <property type="match status" value="1"/>
</dbReference>
<dbReference type="GO" id="GO:0008180">
    <property type="term" value="C:COP9 signalosome"/>
    <property type="evidence" value="ECO:0007669"/>
    <property type="project" value="UniProtKB-KW"/>
</dbReference>
<accession>A0AB34JKX4</accession>
<evidence type="ECO:0000259" key="8">
    <source>
        <dbReference type="PROSITE" id="PS50249"/>
    </source>
</evidence>
<dbReference type="SUPFAM" id="SSF102712">
    <property type="entry name" value="JAB1/MPN domain"/>
    <property type="match status" value="1"/>
</dbReference>
<dbReference type="PROSITE" id="PS50249">
    <property type="entry name" value="MPN"/>
    <property type="match status" value="1"/>
</dbReference>
<dbReference type="InterPro" id="IPR037518">
    <property type="entry name" value="MPN"/>
</dbReference>
<evidence type="ECO:0000256" key="7">
    <source>
        <dbReference type="ARBA" id="ARBA00023049"/>
    </source>
</evidence>
<reference evidence="9 10" key="1">
    <citation type="journal article" date="2024" name="Science">
        <title>Giant polyketide synthase enzymes in the biosynthesis of giant marine polyether toxins.</title>
        <authorList>
            <person name="Fallon T.R."/>
            <person name="Shende V.V."/>
            <person name="Wierzbicki I.H."/>
            <person name="Pendleton A.L."/>
            <person name="Watervoot N.F."/>
            <person name="Auber R.P."/>
            <person name="Gonzalez D.J."/>
            <person name="Wisecaver J.H."/>
            <person name="Moore B.S."/>
        </authorList>
    </citation>
    <scope>NUCLEOTIDE SEQUENCE [LARGE SCALE GENOMIC DNA]</scope>
    <source>
        <strain evidence="9 10">12B1</strain>
    </source>
</reference>
<dbReference type="Proteomes" id="UP001515480">
    <property type="component" value="Unassembled WGS sequence"/>
</dbReference>
<feature type="domain" description="MPN" evidence="8">
    <location>
        <begin position="56"/>
        <end position="198"/>
    </location>
</feature>
<proteinExistence type="inferred from homology"/>
<dbReference type="Gene3D" id="3.40.140.10">
    <property type="entry name" value="Cytidine Deaminase, domain 2"/>
    <property type="match status" value="1"/>
</dbReference>